<dbReference type="InterPro" id="IPR054350">
    <property type="entry name" value="PurT/PurK_preATP-grasp"/>
</dbReference>
<keyword evidence="2 7" id="KW-0479">Metal-binding</keyword>
<evidence type="ECO:0000256" key="5">
    <source>
        <dbReference type="ARBA" id="ARBA00022840"/>
    </source>
</evidence>
<dbReference type="Pfam" id="PF22660">
    <property type="entry name" value="RS_preATP-grasp-like"/>
    <property type="match status" value="1"/>
</dbReference>
<dbReference type="InterPro" id="IPR005862">
    <property type="entry name" value="PurT"/>
</dbReference>
<reference evidence="9 10" key="1">
    <citation type="submission" date="2023-07" db="EMBL/GenBank/DDBJ databases">
        <title>Sorghum-associated microbial communities from plants grown in Nebraska, USA.</title>
        <authorList>
            <person name="Schachtman D."/>
        </authorList>
    </citation>
    <scope>NUCLEOTIDE SEQUENCE [LARGE SCALE GENOMIC DNA]</scope>
    <source>
        <strain evidence="9 10">4249</strain>
    </source>
</reference>
<dbReference type="EMBL" id="JAVDWU010000003">
    <property type="protein sequence ID" value="MDR7149631.1"/>
    <property type="molecule type" value="Genomic_DNA"/>
</dbReference>
<feature type="binding site" evidence="7">
    <location>
        <position position="362"/>
    </location>
    <ligand>
        <name>N(1)-(5-phospho-beta-D-ribosyl)glycinamide</name>
        <dbReference type="ChEBI" id="CHEBI:143788"/>
    </ligand>
</feature>
<evidence type="ECO:0000256" key="1">
    <source>
        <dbReference type="ARBA" id="ARBA00022598"/>
    </source>
</evidence>
<comment type="similarity">
    <text evidence="7">Belongs to the PurK/PurT family.</text>
</comment>
<evidence type="ECO:0000256" key="7">
    <source>
        <dbReference type="HAMAP-Rule" id="MF_01643"/>
    </source>
</evidence>
<dbReference type="RefSeq" id="WP_310314007.1">
    <property type="nucleotide sequence ID" value="NZ_JAVDWU010000003.1"/>
</dbReference>
<feature type="binding site" evidence="7">
    <location>
        <position position="293"/>
    </location>
    <ligand>
        <name>N(1)-(5-phospho-beta-D-ribosyl)glycinamide</name>
        <dbReference type="ChEBI" id="CHEBI:143788"/>
    </ligand>
</feature>
<keyword evidence="4 7" id="KW-0658">Purine biosynthesis</keyword>
<dbReference type="InterPro" id="IPR048740">
    <property type="entry name" value="PurT_C"/>
</dbReference>
<feature type="binding site" evidence="7">
    <location>
        <position position="157"/>
    </location>
    <ligand>
        <name>ATP</name>
        <dbReference type="ChEBI" id="CHEBI:30616"/>
    </ligand>
</feature>
<dbReference type="InterPro" id="IPR016185">
    <property type="entry name" value="PreATP-grasp_dom_sf"/>
</dbReference>
<dbReference type="Pfam" id="PF02222">
    <property type="entry name" value="ATP-grasp"/>
    <property type="match status" value="1"/>
</dbReference>
<dbReference type="Gene3D" id="3.30.470.20">
    <property type="entry name" value="ATP-grasp fold, B domain"/>
    <property type="match status" value="1"/>
</dbReference>
<feature type="binding site" evidence="7">
    <location>
        <position position="274"/>
    </location>
    <ligand>
        <name>Mg(2+)</name>
        <dbReference type="ChEBI" id="CHEBI:18420"/>
    </ligand>
</feature>
<accession>A0ABU1WK40</accession>
<dbReference type="NCBIfam" id="NF006766">
    <property type="entry name" value="PRK09288.1"/>
    <property type="match status" value="1"/>
</dbReference>
<feature type="binding site" evidence="7">
    <location>
        <begin position="197"/>
        <end position="200"/>
    </location>
    <ligand>
        <name>ATP</name>
        <dbReference type="ChEBI" id="CHEBI:30616"/>
    </ligand>
</feature>
<feature type="binding site" evidence="7">
    <location>
        <begin position="22"/>
        <end position="23"/>
    </location>
    <ligand>
        <name>N(1)-(5-phospho-beta-D-ribosyl)glycinamide</name>
        <dbReference type="ChEBI" id="CHEBI:143788"/>
    </ligand>
</feature>
<protein>
    <recommendedName>
        <fullName evidence="7">Formate-dependent phosphoribosylglycinamide formyltransferase</fullName>
        <ecNumber evidence="7">6.3.1.21</ecNumber>
    </recommendedName>
    <alternativeName>
        <fullName evidence="7">5'-phosphoribosylglycinamide transformylase 2</fullName>
    </alternativeName>
    <alternativeName>
        <fullName evidence="7">Formate-dependent GAR transformylase</fullName>
    </alternativeName>
    <alternativeName>
        <fullName evidence="7">GAR transformylase 2</fullName>
        <shortName evidence="7">GART 2</shortName>
    </alternativeName>
    <alternativeName>
        <fullName evidence="7">Non-folate glycinamide ribonucleotide transformylase</fullName>
    </alternativeName>
    <alternativeName>
        <fullName evidence="7">Phosphoribosylglycinamide formyltransferase 2</fullName>
    </alternativeName>
</protein>
<dbReference type="InterPro" id="IPR003135">
    <property type="entry name" value="ATP-grasp_carboxylate-amine"/>
</dbReference>
<evidence type="ECO:0000256" key="6">
    <source>
        <dbReference type="ARBA" id="ARBA00022842"/>
    </source>
</evidence>
<dbReference type="Gene3D" id="3.30.1490.20">
    <property type="entry name" value="ATP-grasp fold, A domain"/>
    <property type="match status" value="1"/>
</dbReference>
<feature type="binding site" evidence="7">
    <location>
        <begin position="369"/>
        <end position="370"/>
    </location>
    <ligand>
        <name>N(1)-(5-phospho-beta-D-ribosyl)glycinamide</name>
        <dbReference type="ChEBI" id="CHEBI:143788"/>
    </ligand>
</feature>
<comment type="catalytic activity">
    <reaction evidence="7">
        <text>N(1)-(5-phospho-beta-D-ribosyl)glycinamide + formate + ATP = N(2)-formyl-N(1)-(5-phospho-beta-D-ribosyl)glycinamide + ADP + phosphate + H(+)</text>
        <dbReference type="Rhea" id="RHEA:24829"/>
        <dbReference type="ChEBI" id="CHEBI:15378"/>
        <dbReference type="ChEBI" id="CHEBI:15740"/>
        <dbReference type="ChEBI" id="CHEBI:30616"/>
        <dbReference type="ChEBI" id="CHEBI:43474"/>
        <dbReference type="ChEBI" id="CHEBI:143788"/>
        <dbReference type="ChEBI" id="CHEBI:147286"/>
        <dbReference type="ChEBI" id="CHEBI:456216"/>
        <dbReference type="EC" id="6.3.1.21"/>
    </reaction>
</comment>
<dbReference type="InterPro" id="IPR011054">
    <property type="entry name" value="Rudment_hybrid_motif"/>
</dbReference>
<evidence type="ECO:0000313" key="9">
    <source>
        <dbReference type="EMBL" id="MDR7149631.1"/>
    </source>
</evidence>
<dbReference type="PANTHER" id="PTHR43055:SF1">
    <property type="entry name" value="FORMATE-DEPENDENT PHOSPHORIBOSYLGLYCINAMIDE FORMYLTRANSFERASE"/>
    <property type="match status" value="1"/>
</dbReference>
<dbReference type="GO" id="GO:0004644">
    <property type="term" value="F:phosphoribosylglycinamide formyltransferase activity"/>
    <property type="evidence" value="ECO:0007669"/>
    <property type="project" value="UniProtKB-EC"/>
</dbReference>
<dbReference type="Proteomes" id="UP001265700">
    <property type="component" value="Unassembled WGS sequence"/>
</dbReference>
<keyword evidence="3 7" id="KW-0547">Nucleotide-binding</keyword>
<dbReference type="PROSITE" id="PS50975">
    <property type="entry name" value="ATP_GRASP"/>
    <property type="match status" value="1"/>
</dbReference>
<evidence type="ECO:0000256" key="2">
    <source>
        <dbReference type="ARBA" id="ARBA00022723"/>
    </source>
</evidence>
<evidence type="ECO:0000256" key="4">
    <source>
        <dbReference type="ARBA" id="ARBA00022755"/>
    </source>
</evidence>
<feature type="binding site" evidence="7">
    <location>
        <position position="115"/>
    </location>
    <ligand>
        <name>ATP</name>
        <dbReference type="ChEBI" id="CHEBI:30616"/>
    </ligand>
</feature>
<feature type="binding site" evidence="7">
    <location>
        <position position="82"/>
    </location>
    <ligand>
        <name>N(1)-(5-phospho-beta-D-ribosyl)glycinamide</name>
        <dbReference type="ChEBI" id="CHEBI:143788"/>
    </ligand>
</feature>
<dbReference type="InterPro" id="IPR013815">
    <property type="entry name" value="ATP_grasp_subdomain_1"/>
</dbReference>
<keyword evidence="6 7" id="KW-0460">Magnesium</keyword>
<comment type="pathway">
    <text evidence="7">Purine metabolism; IMP biosynthesis via de novo pathway; N(2)-formyl-N(1)-(5-phospho-D-ribosyl)glycinamide from N(1)-(5-phospho-D-ribosyl)glycinamide (formate route): step 1/1.</text>
</comment>
<comment type="subunit">
    <text evidence="7">Homodimer.</text>
</comment>
<dbReference type="PANTHER" id="PTHR43055">
    <property type="entry name" value="FORMATE-DEPENDENT PHOSPHORIBOSYLGLYCINAMIDE FORMYLTRANSFERASE"/>
    <property type="match status" value="1"/>
</dbReference>
<dbReference type="InterPro" id="IPR011761">
    <property type="entry name" value="ATP-grasp"/>
</dbReference>
<dbReference type="SUPFAM" id="SSF51246">
    <property type="entry name" value="Rudiment single hybrid motif"/>
    <property type="match status" value="1"/>
</dbReference>
<keyword evidence="1 7" id="KW-0436">Ligase</keyword>
<comment type="caution">
    <text evidence="9">The sequence shown here is derived from an EMBL/GenBank/DDBJ whole genome shotgun (WGS) entry which is preliminary data.</text>
</comment>
<gene>
    <name evidence="7" type="primary">purT</name>
    <name evidence="9" type="ORF">J2W49_001586</name>
</gene>
<dbReference type="Gene3D" id="3.40.50.20">
    <property type="match status" value="1"/>
</dbReference>
<feature type="domain" description="ATP-grasp" evidence="8">
    <location>
        <begin position="120"/>
        <end position="315"/>
    </location>
</feature>
<dbReference type="HAMAP" id="MF_01643">
    <property type="entry name" value="PurT"/>
    <property type="match status" value="1"/>
</dbReference>
<keyword evidence="9" id="KW-0808">Transferase</keyword>
<evidence type="ECO:0000313" key="10">
    <source>
        <dbReference type="Proteomes" id="UP001265700"/>
    </source>
</evidence>
<dbReference type="EC" id="6.3.1.21" evidence="7"/>
<feature type="binding site" evidence="7">
    <location>
        <position position="286"/>
    </location>
    <ligand>
        <name>Mg(2+)</name>
        <dbReference type="ChEBI" id="CHEBI:18420"/>
    </ligand>
</feature>
<dbReference type="SUPFAM" id="SSF56059">
    <property type="entry name" value="Glutathione synthetase ATP-binding domain-like"/>
    <property type="match status" value="1"/>
</dbReference>
<evidence type="ECO:0000256" key="3">
    <source>
        <dbReference type="ARBA" id="ARBA00022741"/>
    </source>
</evidence>
<proteinExistence type="inferred from homology"/>
<keyword evidence="10" id="KW-1185">Reference proteome</keyword>
<sequence length="400" mass="43362">MTTIGTPLSPHATKVMLLGSGELGKEVLIALQRLGVETIAVDRYDHAPGQQVAHHARTITMSDPQQLKALIEAERPHLVVPEIEAIATPMLEELEAAGVVRVIPTARAARLTMDREGIRRLAAETLGLPTSPHRFCDSLGELQAAIDEHIGYPCIVKPVMSSSGKGQSKIDTPADVKKAWDYAMAGGRVGPGRVIVEGFIDFDYEITQLTVRALDADGQVQTHFCDPIGHVQVSGDYVESWQPHPMTPAALAESRRIAKTVTDNLGGQGLFGVELFVKGDQVWFSEVSPRPHDTGMVTMVTQWQNEFELHARAILGLPVDTTLKSPGASAVIYGGVDAQGIVFDGVDEALRVAHSEVRLFGKPESFVKRRMGVALVFDEDVEVARTQAKLAASKVHPRKI</sequence>
<organism evidence="9 10">
    <name type="scientific">Hydrogenophaga palleronii</name>
    <dbReference type="NCBI Taxonomy" id="65655"/>
    <lineage>
        <taxon>Bacteria</taxon>
        <taxon>Pseudomonadati</taxon>
        <taxon>Pseudomonadota</taxon>
        <taxon>Betaproteobacteria</taxon>
        <taxon>Burkholderiales</taxon>
        <taxon>Comamonadaceae</taxon>
        <taxon>Hydrogenophaga</taxon>
    </lineage>
</organism>
<name>A0ABU1WK40_9BURK</name>
<dbReference type="Pfam" id="PF21244">
    <property type="entry name" value="PurT_C"/>
    <property type="match status" value="1"/>
</dbReference>
<feature type="binding site" evidence="7">
    <location>
        <begin position="162"/>
        <end position="167"/>
    </location>
    <ligand>
        <name>ATP</name>
        <dbReference type="ChEBI" id="CHEBI:30616"/>
    </ligand>
</feature>
<evidence type="ECO:0000259" key="8">
    <source>
        <dbReference type="PROSITE" id="PS50975"/>
    </source>
</evidence>
<keyword evidence="5 7" id="KW-0067">ATP-binding</keyword>
<dbReference type="SUPFAM" id="SSF52440">
    <property type="entry name" value="PreATP-grasp domain"/>
    <property type="match status" value="1"/>
</dbReference>
<dbReference type="NCBIfam" id="TIGR01142">
    <property type="entry name" value="purT"/>
    <property type="match status" value="1"/>
</dbReference>
<feature type="binding site" evidence="7">
    <location>
        <position position="205"/>
    </location>
    <ligand>
        <name>ATP</name>
        <dbReference type="ChEBI" id="CHEBI:30616"/>
    </ligand>
</feature>
<comment type="function">
    <text evidence="7">Involved in the de novo purine biosynthesis. Catalyzes the transfer of formate to 5-phospho-ribosyl-glycinamide (GAR), producing 5-phospho-ribosyl-N-formylglycinamide (FGAR). Formate is provided by PurU via hydrolysis of 10-formyl-tetrahydrofolate.</text>
</comment>